<evidence type="ECO:0000313" key="1">
    <source>
        <dbReference type="EMBL" id="KAK8017791.1"/>
    </source>
</evidence>
<organism evidence="1 2">
    <name type="scientific">Apiospora rasikravindrae</name>
    <dbReference type="NCBI Taxonomy" id="990691"/>
    <lineage>
        <taxon>Eukaryota</taxon>
        <taxon>Fungi</taxon>
        <taxon>Dikarya</taxon>
        <taxon>Ascomycota</taxon>
        <taxon>Pezizomycotina</taxon>
        <taxon>Sordariomycetes</taxon>
        <taxon>Xylariomycetidae</taxon>
        <taxon>Amphisphaeriales</taxon>
        <taxon>Apiosporaceae</taxon>
        <taxon>Apiospora</taxon>
    </lineage>
</organism>
<comment type="caution">
    <text evidence="1">The sequence shown here is derived from an EMBL/GenBank/DDBJ whole genome shotgun (WGS) entry which is preliminary data.</text>
</comment>
<evidence type="ECO:0000313" key="2">
    <source>
        <dbReference type="Proteomes" id="UP001444661"/>
    </source>
</evidence>
<sequence length="646" mass="71912">MPYQMSQAPPGTPEELTLEYLLGKKNDKMDVKALGELSDQERSATGLVQLGQRCTRIPGDPFGVYSAWAGNVGHSDDRHMISACPLLESKGRNAVQRFLAKVLTTEAVQLATESADKGAITMVRNTEEQTTVDFSLASLSVRLMHCKDVDLQQKRPFEGTKRYRDALDAAKAAFDEAPMSIQIQQLVMAQRVLRVEGNLAAALAVADQEEFWLDWTENERNVLRQTMDQAQSADVERLLAVIRDSWSPRWNNGRWDPDFFRHYLADTRAAESAWPLVGVDLLVVTDRHRRVIFATLERAAQLLYGKDLTRKLADTIDMWSFFTPLPLPESKRHVVDRYIRRIHPELDPARAKMAVAHYGCWGEAGHPDGMDVYKSKDSRFTRSANAEKYPESVFPGFCKSVLGHCSEIVRFLVQGVDPEHYSLCRTVYDELPPERRITTSKEDFLSLFTLGINGYTQRHKDTNDMAGGFAGLITLGDYTANIISQHMVGGNLCIPDLGIKVPYAPGACTIIRGDKMDHFVTDFSGPRYFVIGTNHEAVKKYALRQKAQREAQARVESEGGVAAAADDLSGPIVVEGPATTSKGPVLGDEFDDPDEMVGFPLETPCVNNGCDWDEDELADNEWTNEELHEAGALPLYDVSSSDASES</sequence>
<reference evidence="1 2" key="1">
    <citation type="submission" date="2023-01" db="EMBL/GenBank/DDBJ databases">
        <title>Analysis of 21 Apiospora genomes using comparative genomics revels a genus with tremendous synthesis potential of carbohydrate active enzymes and secondary metabolites.</title>
        <authorList>
            <person name="Sorensen T."/>
        </authorList>
    </citation>
    <scope>NUCLEOTIDE SEQUENCE [LARGE SCALE GENOMIC DNA]</scope>
    <source>
        <strain evidence="1 2">CBS 33761</strain>
    </source>
</reference>
<proteinExistence type="predicted"/>
<dbReference type="EMBL" id="JAQQWK010000013">
    <property type="protein sequence ID" value="KAK8017791.1"/>
    <property type="molecule type" value="Genomic_DNA"/>
</dbReference>
<name>A0ABR1RS57_9PEZI</name>
<dbReference type="Proteomes" id="UP001444661">
    <property type="component" value="Unassembled WGS sequence"/>
</dbReference>
<gene>
    <name evidence="1" type="ORF">PG993_014117</name>
</gene>
<accession>A0ABR1RS57</accession>
<dbReference type="Gene3D" id="3.60.130.30">
    <property type="match status" value="1"/>
</dbReference>
<protein>
    <submittedName>
        <fullName evidence="1">Uncharacterized protein</fullName>
    </submittedName>
</protein>
<keyword evidence="2" id="KW-1185">Reference proteome</keyword>